<keyword evidence="5" id="KW-0411">Iron-sulfur</keyword>
<dbReference type="CDD" id="cd02980">
    <property type="entry name" value="TRX_Fd_family"/>
    <property type="match status" value="1"/>
</dbReference>
<evidence type="ECO:0000256" key="7">
    <source>
        <dbReference type="ARBA" id="ARBA00032787"/>
    </source>
</evidence>
<evidence type="ECO:0000256" key="2">
    <source>
        <dbReference type="ARBA" id="ARBA00019901"/>
    </source>
</evidence>
<evidence type="ECO:0000256" key="6">
    <source>
        <dbReference type="ARBA" id="ARBA00031578"/>
    </source>
</evidence>
<evidence type="ECO:0000256" key="4">
    <source>
        <dbReference type="ARBA" id="ARBA00023004"/>
    </source>
</evidence>
<dbReference type="AlphaFoldDB" id="A0A251X4G7"/>
<evidence type="ECO:0000313" key="8">
    <source>
        <dbReference type="EMBL" id="OUD12245.1"/>
    </source>
</evidence>
<dbReference type="PANTHER" id="PTHR43578:SF3">
    <property type="entry name" value="NADH-QUINONE OXIDOREDUCTASE SUBUNIT F"/>
    <property type="match status" value="1"/>
</dbReference>
<comment type="cofactor">
    <cofactor evidence="1">
        <name>FMN</name>
        <dbReference type="ChEBI" id="CHEBI:58210"/>
    </cofactor>
</comment>
<evidence type="ECO:0000256" key="5">
    <source>
        <dbReference type="ARBA" id="ARBA00023014"/>
    </source>
</evidence>
<evidence type="ECO:0000256" key="1">
    <source>
        <dbReference type="ARBA" id="ARBA00001917"/>
    </source>
</evidence>
<organism evidence="8 9">
    <name type="scientific">Thioflexithrix psekupsensis</name>
    <dbReference type="NCBI Taxonomy" id="1570016"/>
    <lineage>
        <taxon>Bacteria</taxon>
        <taxon>Pseudomonadati</taxon>
        <taxon>Pseudomonadota</taxon>
        <taxon>Gammaproteobacteria</taxon>
        <taxon>Thiotrichales</taxon>
        <taxon>Thioflexithrix</taxon>
    </lineage>
</organism>
<name>A0A251X4G7_9GAMM</name>
<dbReference type="Pfam" id="PF01257">
    <property type="entry name" value="2Fe-2S_thioredx"/>
    <property type="match status" value="1"/>
</dbReference>
<dbReference type="OrthoDB" id="9800597at2"/>
<proteinExistence type="predicted"/>
<comment type="caution">
    <text evidence="8">The sequence shown here is derived from an EMBL/GenBank/DDBJ whole genome shotgun (WGS) entry which is preliminary data.</text>
</comment>
<dbReference type="Proteomes" id="UP000194798">
    <property type="component" value="Unassembled WGS sequence"/>
</dbReference>
<dbReference type="Gene3D" id="3.40.30.10">
    <property type="entry name" value="Glutaredoxin"/>
    <property type="match status" value="1"/>
</dbReference>
<dbReference type="SUPFAM" id="SSF52833">
    <property type="entry name" value="Thioredoxin-like"/>
    <property type="match status" value="1"/>
</dbReference>
<gene>
    <name evidence="8" type="ORF">TPSD3_14085</name>
</gene>
<keyword evidence="4" id="KW-0408">Iron</keyword>
<keyword evidence="9" id="KW-1185">Reference proteome</keyword>
<reference evidence="8 9" key="1">
    <citation type="submission" date="2016-12" db="EMBL/GenBank/DDBJ databases">
        <title>Thioflexothrix psekupsii D3 genome sequencing and assembly.</title>
        <authorList>
            <person name="Fomenkov A."/>
            <person name="Vincze T."/>
            <person name="Grabovich M."/>
            <person name="Anton B.P."/>
            <person name="Dubinina G."/>
            <person name="Orlova M."/>
            <person name="Belousova E."/>
            <person name="Roberts R.J."/>
        </authorList>
    </citation>
    <scope>NUCLEOTIDE SEQUENCE [LARGE SCALE GENOMIC DNA]</scope>
    <source>
        <strain evidence="8">D3</strain>
    </source>
</reference>
<evidence type="ECO:0000313" key="9">
    <source>
        <dbReference type="Proteomes" id="UP000194798"/>
    </source>
</evidence>
<dbReference type="PANTHER" id="PTHR43578">
    <property type="entry name" value="NADH-QUINONE OXIDOREDUCTASE SUBUNIT F"/>
    <property type="match status" value="1"/>
</dbReference>
<dbReference type="EMBL" id="MSLT01000023">
    <property type="protein sequence ID" value="OUD12245.1"/>
    <property type="molecule type" value="Genomic_DNA"/>
</dbReference>
<accession>A0A251X4G7</accession>
<evidence type="ECO:0000256" key="3">
    <source>
        <dbReference type="ARBA" id="ARBA00022723"/>
    </source>
</evidence>
<keyword evidence="3" id="KW-0479">Metal-binding</keyword>
<dbReference type="GO" id="GO:0051536">
    <property type="term" value="F:iron-sulfur cluster binding"/>
    <property type="evidence" value="ECO:0007669"/>
    <property type="project" value="UniProtKB-KW"/>
</dbReference>
<protein>
    <recommendedName>
        <fullName evidence="2">NADH-quinone oxidoreductase subunit F</fullName>
    </recommendedName>
    <alternativeName>
        <fullName evidence="6">NADH dehydrogenase I subunit F</fullName>
    </alternativeName>
    <alternativeName>
        <fullName evidence="7">NDH-1 subunit F</fullName>
    </alternativeName>
</protein>
<dbReference type="InterPro" id="IPR036249">
    <property type="entry name" value="Thioredoxin-like_sf"/>
</dbReference>
<dbReference type="GO" id="GO:0046872">
    <property type="term" value="F:metal ion binding"/>
    <property type="evidence" value="ECO:0007669"/>
    <property type="project" value="UniProtKB-KW"/>
</dbReference>
<sequence>MSSVPSFFRYHVFFCTNQRAQGETCCQNHRAKDMQLYMKQRIKSLGLNGEGQVRVNSAGCMGRCDAGPVVVVYPDAVWYTFVDQEDIDEIITTHLQQGQIVQRLRLEVQP</sequence>